<reference evidence="3" key="1">
    <citation type="submission" date="2021-01" db="EMBL/GenBank/DDBJ databases">
        <authorList>
            <person name="Corre E."/>
            <person name="Pelletier E."/>
            <person name="Niang G."/>
            <person name="Scheremetjew M."/>
            <person name="Finn R."/>
            <person name="Kale V."/>
            <person name="Holt S."/>
            <person name="Cochrane G."/>
            <person name="Meng A."/>
            <person name="Brown T."/>
            <person name="Cohen L."/>
        </authorList>
    </citation>
    <scope>NUCLEOTIDE SEQUENCE</scope>
    <source>
        <strain evidence="3">CCMP 2712</strain>
    </source>
</reference>
<dbReference type="CDD" id="cd00063">
    <property type="entry name" value="FN3"/>
    <property type="match status" value="2"/>
</dbReference>
<proteinExistence type="predicted"/>
<dbReference type="PANTHER" id="PTHR13817">
    <property type="entry name" value="TITIN"/>
    <property type="match status" value="1"/>
</dbReference>
<evidence type="ECO:0000313" key="3">
    <source>
        <dbReference type="EMBL" id="CAE2270655.1"/>
    </source>
</evidence>
<name>A0A7S4JQB0_GUITH</name>
<dbReference type="SUPFAM" id="SSF49265">
    <property type="entry name" value="Fibronectin type III"/>
    <property type="match status" value="1"/>
</dbReference>
<dbReference type="EMBL" id="HBKN01008800">
    <property type="protein sequence ID" value="CAE2270655.1"/>
    <property type="molecule type" value="Transcribed_RNA"/>
</dbReference>
<accession>A0A7S4JQB0</accession>
<gene>
    <name evidence="3" type="ORF">GTHE00462_LOCUS6906</name>
</gene>
<evidence type="ECO:0000259" key="2">
    <source>
        <dbReference type="PROSITE" id="PS50853"/>
    </source>
</evidence>
<dbReference type="InterPro" id="IPR013783">
    <property type="entry name" value="Ig-like_fold"/>
</dbReference>
<keyword evidence="1" id="KW-0677">Repeat</keyword>
<dbReference type="AlphaFoldDB" id="A0A7S4JQB0"/>
<dbReference type="Pfam" id="PF13385">
    <property type="entry name" value="Laminin_G_3"/>
    <property type="match status" value="1"/>
</dbReference>
<dbReference type="InterPro" id="IPR003961">
    <property type="entry name" value="FN3_dom"/>
</dbReference>
<evidence type="ECO:0000256" key="1">
    <source>
        <dbReference type="ARBA" id="ARBA00022737"/>
    </source>
</evidence>
<dbReference type="InterPro" id="IPR050964">
    <property type="entry name" value="Striated_Muscle_Regulatory"/>
</dbReference>
<dbReference type="SUPFAM" id="SSF49899">
    <property type="entry name" value="Concanavalin A-like lectins/glucanases"/>
    <property type="match status" value="1"/>
</dbReference>
<feature type="domain" description="Fibronectin type-III" evidence="2">
    <location>
        <begin position="83"/>
        <end position="185"/>
    </location>
</feature>
<feature type="domain" description="Fibronectin type-III" evidence="2">
    <location>
        <begin position="194"/>
        <end position="300"/>
    </location>
</feature>
<dbReference type="PANTHER" id="PTHR13817:SF73">
    <property type="entry name" value="FIBRONECTIN TYPE-III DOMAIN-CONTAINING PROTEIN"/>
    <property type="match status" value="1"/>
</dbReference>
<dbReference type="PROSITE" id="PS50853">
    <property type="entry name" value="FN3"/>
    <property type="match status" value="2"/>
</dbReference>
<protein>
    <recommendedName>
        <fullName evidence="2">Fibronectin type-III domain-containing protein</fullName>
    </recommendedName>
</protein>
<sequence>MDPAYNRAIVARWTEVDGILFWNVHRNCSSSSGQETFRVVEPEFVDNQRENSTCSYRIQACNQEGCGPLSQHASATFSTRPDPPTILTVTPSSSGILTVTYSPPANRGGGGGVDVKLNNFEVQLSQTPDFTTIISFSRSEDGTSHSQRLHALKGSSYFIRARAANAIGWSDFSVFVEPGSNMPLAVRSLSVPGPPSSIAAVLPVDVRTLQVDWGPPLDTGAWDTSEAVLRYRVEASLDSTFQRLVAVKEVAGNVTSVLLYRLPLQGVFLRVSAANIVGFGIPWVAGGRSPTEIPVLSVPSAPSLVASWTCMPAFLCVAFLGPGDNGGGEKNPFAPDLLGFRAEACSHLEFYGCVVVEANLGDVIAWSRAELQHDQKPSRAFNSTLFVARFPNISAGTDTFLRVFVRNQLGWGRAGVLDKQLLNITNSSLPFTLPSQLGTIFDVSQLFVNPSVDISILPVSPPLLTFLPPPSPSIFSHLRLFLRFSPSLPFDSSGYFMHARVHGAVGAGRGVFGAGLQLGGANLSGFLELPNVLRECERRSCEALLNETGGGVCLPEFCLPSLSVLNPQVDGISDWSLSVWFASEDTAVAQVIAAIPSVSSSFLEDANLAIVLEGGSVFLVLMAINYSQETVAAFNGPSPGLSSSSFHLLVVSFSRSTSVLSLYLDGRHVSSFFSVPSLPETSGPILLGSCNCTRRKDGSSLGFQGVLDSLEIWDRVVVEEEVKKLFRSGGEGKEILPEATRL</sequence>
<dbReference type="Gene3D" id="2.60.40.10">
    <property type="entry name" value="Immunoglobulins"/>
    <property type="match status" value="2"/>
</dbReference>
<dbReference type="Gene3D" id="2.60.120.200">
    <property type="match status" value="1"/>
</dbReference>
<organism evidence="3">
    <name type="scientific">Guillardia theta</name>
    <name type="common">Cryptophyte</name>
    <name type="synonym">Cryptomonas phi</name>
    <dbReference type="NCBI Taxonomy" id="55529"/>
    <lineage>
        <taxon>Eukaryota</taxon>
        <taxon>Cryptophyceae</taxon>
        <taxon>Pyrenomonadales</taxon>
        <taxon>Geminigeraceae</taxon>
        <taxon>Guillardia</taxon>
    </lineage>
</organism>
<dbReference type="InterPro" id="IPR013320">
    <property type="entry name" value="ConA-like_dom_sf"/>
</dbReference>
<dbReference type="InterPro" id="IPR036116">
    <property type="entry name" value="FN3_sf"/>
</dbReference>
<dbReference type="SMART" id="SM00060">
    <property type="entry name" value="FN3"/>
    <property type="match status" value="3"/>
</dbReference>